<name>A0A167TBH1_9AGAM</name>
<evidence type="ECO:0000313" key="2">
    <source>
        <dbReference type="Proteomes" id="UP000076532"/>
    </source>
</evidence>
<dbReference type="AlphaFoldDB" id="A0A167TBH1"/>
<dbReference type="Proteomes" id="UP000076532">
    <property type="component" value="Unassembled WGS sequence"/>
</dbReference>
<dbReference type="EMBL" id="KV418327">
    <property type="protein sequence ID" value="KZP02762.1"/>
    <property type="molecule type" value="Genomic_DNA"/>
</dbReference>
<organism evidence="1 2">
    <name type="scientific">Athelia psychrophila</name>
    <dbReference type="NCBI Taxonomy" id="1759441"/>
    <lineage>
        <taxon>Eukaryota</taxon>
        <taxon>Fungi</taxon>
        <taxon>Dikarya</taxon>
        <taxon>Basidiomycota</taxon>
        <taxon>Agaricomycotina</taxon>
        <taxon>Agaricomycetes</taxon>
        <taxon>Agaricomycetidae</taxon>
        <taxon>Atheliales</taxon>
        <taxon>Atheliaceae</taxon>
        <taxon>Athelia</taxon>
    </lineage>
</organism>
<accession>A0A167TBH1</accession>
<keyword evidence="2" id="KW-1185">Reference proteome</keyword>
<reference evidence="1 2" key="1">
    <citation type="journal article" date="2016" name="Mol. Biol. Evol.">
        <title>Comparative Genomics of Early-Diverging Mushroom-Forming Fungi Provides Insights into the Origins of Lignocellulose Decay Capabilities.</title>
        <authorList>
            <person name="Nagy L.G."/>
            <person name="Riley R."/>
            <person name="Tritt A."/>
            <person name="Adam C."/>
            <person name="Daum C."/>
            <person name="Floudas D."/>
            <person name="Sun H."/>
            <person name="Yadav J.S."/>
            <person name="Pangilinan J."/>
            <person name="Larsson K.H."/>
            <person name="Matsuura K."/>
            <person name="Barry K."/>
            <person name="Labutti K."/>
            <person name="Kuo R."/>
            <person name="Ohm R.A."/>
            <person name="Bhattacharya S.S."/>
            <person name="Shirouzu T."/>
            <person name="Yoshinaga Y."/>
            <person name="Martin F.M."/>
            <person name="Grigoriev I.V."/>
            <person name="Hibbett D.S."/>
        </authorList>
    </citation>
    <scope>NUCLEOTIDE SEQUENCE [LARGE SCALE GENOMIC DNA]</scope>
    <source>
        <strain evidence="1 2">CBS 109695</strain>
    </source>
</reference>
<gene>
    <name evidence="1" type="ORF">FIBSPDRAFT_564633</name>
</gene>
<sequence length="106" mass="12102">MRSRSRPLHVFSCDPRQIEPKISISCLHRLCICRRRPNRLPVGLAPRHQPHDEAPPLPHLRVSRQPRCISPVLPIKYPKLTSGGSPAPQPRFFLHVRAVFAHSRTA</sequence>
<protein>
    <submittedName>
        <fullName evidence="1">Uncharacterized protein</fullName>
    </submittedName>
</protein>
<proteinExistence type="predicted"/>
<evidence type="ECO:0000313" key="1">
    <source>
        <dbReference type="EMBL" id="KZP02762.1"/>
    </source>
</evidence>